<name>A0A7Z8KQN0_9EURY</name>
<sequence>MEKGGTIMDRRLLLPVIALLLSVLLLAGLINYQGGQAQESPDDVPAPVIEDKEPVVQDSPKASSGDKIGSEEVVAASTPAATSAPAAASAPAAKDKKDDTSVAVQSSVEDDVIANFTCTIKGLNVTFNDTSVNAASWEWDFDDGNFSTDQNFTNRYALYGEYNVTLIAYASESNRLNNDSITQTIYLTADADEADDSGDDSDDDPKTPVSTQQVPEFPTIAIPMVAIIGMAFIFSRRQ</sequence>
<feature type="compositionally biased region" description="Low complexity" evidence="1">
    <location>
        <begin position="75"/>
        <end position="92"/>
    </location>
</feature>
<keyword evidence="2" id="KW-0812">Transmembrane</keyword>
<dbReference type="CDD" id="cd00146">
    <property type="entry name" value="PKD"/>
    <property type="match status" value="1"/>
</dbReference>
<accession>A0A7Z8KQN0</accession>
<feature type="compositionally biased region" description="Acidic residues" evidence="1">
    <location>
        <begin position="192"/>
        <end position="203"/>
    </location>
</feature>
<keyword evidence="5" id="KW-1185">Reference proteome</keyword>
<dbReference type="Pfam" id="PF18911">
    <property type="entry name" value="PKD_4"/>
    <property type="match status" value="1"/>
</dbReference>
<dbReference type="InterPro" id="IPR022409">
    <property type="entry name" value="PKD/Chitinase_dom"/>
</dbReference>
<gene>
    <name evidence="4" type="ORF">FKV42_06160</name>
</gene>
<feature type="region of interest" description="Disordered" evidence="1">
    <location>
        <begin position="36"/>
        <end position="98"/>
    </location>
</feature>
<feature type="region of interest" description="Disordered" evidence="1">
    <location>
        <begin position="192"/>
        <end position="214"/>
    </location>
</feature>
<dbReference type="InterPro" id="IPR000601">
    <property type="entry name" value="PKD_dom"/>
</dbReference>
<dbReference type="SMART" id="SM00089">
    <property type="entry name" value="PKD"/>
    <property type="match status" value="1"/>
</dbReference>
<dbReference type="EMBL" id="VIAQ01000012">
    <property type="protein sequence ID" value="TQD26456.1"/>
    <property type="molecule type" value="Genomic_DNA"/>
</dbReference>
<evidence type="ECO:0000313" key="5">
    <source>
        <dbReference type="Proteomes" id="UP000319335"/>
    </source>
</evidence>
<dbReference type="InterPro" id="IPR017474">
    <property type="entry name" value="PEF_CTERM_C"/>
</dbReference>
<keyword evidence="2" id="KW-1133">Transmembrane helix</keyword>
<evidence type="ECO:0000256" key="2">
    <source>
        <dbReference type="SAM" id="Phobius"/>
    </source>
</evidence>
<dbReference type="AlphaFoldDB" id="A0A7Z8KQN0"/>
<evidence type="ECO:0000259" key="3">
    <source>
        <dbReference type="PROSITE" id="PS50093"/>
    </source>
</evidence>
<dbReference type="Gene3D" id="2.60.40.10">
    <property type="entry name" value="Immunoglobulins"/>
    <property type="match status" value="1"/>
</dbReference>
<dbReference type="SUPFAM" id="SSF49299">
    <property type="entry name" value="PKD domain"/>
    <property type="match status" value="1"/>
</dbReference>
<dbReference type="NCBIfam" id="TIGR03024">
    <property type="entry name" value="arch_PEF_CTERM"/>
    <property type="match status" value="1"/>
</dbReference>
<dbReference type="Pfam" id="PF26596">
    <property type="entry name" value="PEF-CTERM_ARCH"/>
    <property type="match status" value="1"/>
</dbReference>
<dbReference type="PROSITE" id="PS50093">
    <property type="entry name" value="PKD"/>
    <property type="match status" value="1"/>
</dbReference>
<comment type="caution">
    <text evidence="4">The sequence shown here is derived from an EMBL/GenBank/DDBJ whole genome shotgun (WGS) entry which is preliminary data.</text>
</comment>
<evidence type="ECO:0000313" key="4">
    <source>
        <dbReference type="EMBL" id="TQD26456.1"/>
    </source>
</evidence>
<organism evidence="4 5">
    <name type="scientific">Methanolobus vulcani</name>
    <dbReference type="NCBI Taxonomy" id="38026"/>
    <lineage>
        <taxon>Archaea</taxon>
        <taxon>Methanobacteriati</taxon>
        <taxon>Methanobacteriota</taxon>
        <taxon>Stenosarchaea group</taxon>
        <taxon>Methanomicrobia</taxon>
        <taxon>Methanosarcinales</taxon>
        <taxon>Methanosarcinaceae</taxon>
        <taxon>Methanolobus</taxon>
    </lineage>
</organism>
<proteinExistence type="predicted"/>
<dbReference type="Proteomes" id="UP000319335">
    <property type="component" value="Unassembled WGS sequence"/>
</dbReference>
<feature type="transmembrane region" description="Helical" evidence="2">
    <location>
        <begin position="217"/>
        <end position="235"/>
    </location>
</feature>
<dbReference type="InterPro" id="IPR013783">
    <property type="entry name" value="Ig-like_fold"/>
</dbReference>
<feature type="transmembrane region" description="Helical" evidence="2">
    <location>
        <begin position="12"/>
        <end position="32"/>
    </location>
</feature>
<dbReference type="InterPro" id="IPR035986">
    <property type="entry name" value="PKD_dom_sf"/>
</dbReference>
<feature type="domain" description="PKD" evidence="3">
    <location>
        <begin position="133"/>
        <end position="168"/>
    </location>
</feature>
<reference evidence="4 5" key="1">
    <citation type="submission" date="2019-06" db="EMBL/GenBank/DDBJ databases">
        <title>Draft genome sequence of Methanolobus vulcani B1d.</title>
        <authorList>
            <person name="Creighbaum A.J."/>
            <person name="Ticak T."/>
            <person name="Hariraju D."/>
            <person name="Arivett B.A."/>
            <person name="Ferguson D.J.Jr."/>
        </authorList>
    </citation>
    <scope>NUCLEOTIDE SEQUENCE [LARGE SCALE GENOMIC DNA]</scope>
    <source>
        <strain evidence="4 5">B1d</strain>
    </source>
</reference>
<protein>
    <submittedName>
        <fullName evidence="4">PEF-CTERM sorting domain-containing protein</fullName>
    </submittedName>
</protein>
<evidence type="ECO:0000256" key="1">
    <source>
        <dbReference type="SAM" id="MobiDB-lite"/>
    </source>
</evidence>
<keyword evidence="2" id="KW-0472">Membrane</keyword>